<accession>A0A1J1HVR0</accession>
<reference evidence="1 2" key="1">
    <citation type="submission" date="2015-04" db="EMBL/GenBank/DDBJ databases">
        <authorList>
            <person name="Syromyatnikov M.Y."/>
            <person name="Popov V.N."/>
        </authorList>
    </citation>
    <scope>NUCLEOTIDE SEQUENCE [LARGE SCALE GENOMIC DNA]</scope>
</reference>
<evidence type="ECO:0000313" key="2">
    <source>
        <dbReference type="Proteomes" id="UP000183832"/>
    </source>
</evidence>
<dbReference type="EMBL" id="CVRI01000024">
    <property type="protein sequence ID" value="CRK92175.1"/>
    <property type="molecule type" value="Genomic_DNA"/>
</dbReference>
<dbReference type="Proteomes" id="UP000183832">
    <property type="component" value="Unassembled WGS sequence"/>
</dbReference>
<organism evidence="1 2">
    <name type="scientific">Clunio marinus</name>
    <dbReference type="NCBI Taxonomy" id="568069"/>
    <lineage>
        <taxon>Eukaryota</taxon>
        <taxon>Metazoa</taxon>
        <taxon>Ecdysozoa</taxon>
        <taxon>Arthropoda</taxon>
        <taxon>Hexapoda</taxon>
        <taxon>Insecta</taxon>
        <taxon>Pterygota</taxon>
        <taxon>Neoptera</taxon>
        <taxon>Endopterygota</taxon>
        <taxon>Diptera</taxon>
        <taxon>Nematocera</taxon>
        <taxon>Chironomoidea</taxon>
        <taxon>Chironomidae</taxon>
        <taxon>Clunio</taxon>
    </lineage>
</organism>
<proteinExistence type="predicted"/>
<protein>
    <submittedName>
        <fullName evidence="1">CLUMA_CG005784, isoform A</fullName>
    </submittedName>
</protein>
<evidence type="ECO:0000313" key="1">
    <source>
        <dbReference type="EMBL" id="CRK92175.1"/>
    </source>
</evidence>
<dbReference type="AlphaFoldDB" id="A0A1J1HVR0"/>
<sequence>MAKIIDVIIEWREKENTTKLYWDLKCHMKRSIQGYCYQFKRDLSHLLGVKIESYPLRRRSSFVLVTNWTTKQLHMRMKSHYSTIKPLASMGNHLHYTNDAFYDELREKHATISRFLPSSLIS</sequence>
<keyword evidence="2" id="KW-1185">Reference proteome</keyword>
<name>A0A1J1HVR0_9DIPT</name>
<gene>
    <name evidence="1" type="ORF">CLUMA_CG005784</name>
</gene>